<dbReference type="SUPFAM" id="SSF55486">
    <property type="entry name" value="Metalloproteases ('zincins'), catalytic domain"/>
    <property type="match status" value="1"/>
</dbReference>
<proteinExistence type="predicted"/>
<dbReference type="Proteomes" id="UP000053660">
    <property type="component" value="Unassembled WGS sequence"/>
</dbReference>
<reference evidence="1 2" key="1">
    <citation type="submission" date="2014-03" db="EMBL/GenBank/DDBJ databases">
        <title>Draft genome of the hookworm Oesophagostomum dentatum.</title>
        <authorList>
            <person name="Mitreva M."/>
        </authorList>
    </citation>
    <scope>NUCLEOTIDE SEQUENCE [LARGE SCALE GENOMIC DNA]</scope>
    <source>
        <strain evidence="1 2">OD-Hann</strain>
    </source>
</reference>
<dbReference type="OrthoDB" id="5868644at2759"/>
<protein>
    <submittedName>
        <fullName evidence="1">Uncharacterized protein</fullName>
    </submittedName>
</protein>
<evidence type="ECO:0000313" key="2">
    <source>
        <dbReference type="Proteomes" id="UP000053660"/>
    </source>
</evidence>
<dbReference type="AlphaFoldDB" id="A0A0B1TQA2"/>
<dbReference type="Gene3D" id="1.10.1380.10">
    <property type="entry name" value="Neutral endopeptidase , domain2"/>
    <property type="match status" value="1"/>
</dbReference>
<sequence length="89" mass="9824">LLQSCVYHTTSTTPIDNTLDFLLEVKSLFGGIPFINHTLPADFDIFAAMGSLEQNHALGSLMGAMVSVDYKHVERHALYISQVKLSLVM</sequence>
<keyword evidence="2" id="KW-1185">Reference proteome</keyword>
<dbReference type="EMBL" id="KN549208">
    <property type="protein sequence ID" value="KHJ99693.1"/>
    <property type="molecule type" value="Genomic_DNA"/>
</dbReference>
<gene>
    <name evidence="1" type="ORF">OESDEN_00300</name>
</gene>
<name>A0A0B1TQA2_OESDE</name>
<evidence type="ECO:0000313" key="1">
    <source>
        <dbReference type="EMBL" id="KHJ99693.1"/>
    </source>
</evidence>
<organism evidence="1 2">
    <name type="scientific">Oesophagostomum dentatum</name>
    <name type="common">Nodular worm</name>
    <dbReference type="NCBI Taxonomy" id="61180"/>
    <lineage>
        <taxon>Eukaryota</taxon>
        <taxon>Metazoa</taxon>
        <taxon>Ecdysozoa</taxon>
        <taxon>Nematoda</taxon>
        <taxon>Chromadorea</taxon>
        <taxon>Rhabditida</taxon>
        <taxon>Rhabditina</taxon>
        <taxon>Rhabditomorpha</taxon>
        <taxon>Strongyloidea</taxon>
        <taxon>Strongylidae</taxon>
        <taxon>Oesophagostomum</taxon>
    </lineage>
</organism>
<dbReference type="InterPro" id="IPR042089">
    <property type="entry name" value="Peptidase_M13_dom_2"/>
</dbReference>
<accession>A0A0B1TQA2</accession>
<feature type="non-terminal residue" evidence="1">
    <location>
        <position position="1"/>
    </location>
</feature>